<organism evidence="2 3">
    <name type="scientific">Moelleriella libera RCEF 2490</name>
    <dbReference type="NCBI Taxonomy" id="1081109"/>
    <lineage>
        <taxon>Eukaryota</taxon>
        <taxon>Fungi</taxon>
        <taxon>Dikarya</taxon>
        <taxon>Ascomycota</taxon>
        <taxon>Pezizomycotina</taxon>
        <taxon>Sordariomycetes</taxon>
        <taxon>Hypocreomycetidae</taxon>
        <taxon>Hypocreales</taxon>
        <taxon>Clavicipitaceae</taxon>
        <taxon>Moelleriella</taxon>
    </lineage>
</organism>
<dbReference type="InterPro" id="IPR054416">
    <property type="entry name" value="GST_UstS-like_C"/>
</dbReference>
<evidence type="ECO:0000259" key="1">
    <source>
        <dbReference type="Pfam" id="PF22041"/>
    </source>
</evidence>
<keyword evidence="3" id="KW-1185">Reference proteome</keyword>
<reference evidence="2 3" key="1">
    <citation type="journal article" date="2016" name="Genome Biol. Evol.">
        <title>Divergent and convergent evolution of fungal pathogenicity.</title>
        <authorList>
            <person name="Shang Y."/>
            <person name="Xiao G."/>
            <person name="Zheng P."/>
            <person name="Cen K."/>
            <person name="Zhan S."/>
            <person name="Wang C."/>
        </authorList>
    </citation>
    <scope>NUCLEOTIDE SEQUENCE [LARGE SCALE GENOMIC DNA]</scope>
    <source>
        <strain evidence="2 3">RCEF 2490</strain>
    </source>
</reference>
<dbReference type="STRING" id="1081109.A0A167ZDP9"/>
<dbReference type="Proteomes" id="UP000078544">
    <property type="component" value="Unassembled WGS sequence"/>
</dbReference>
<comment type="caution">
    <text evidence="2">The sequence shown here is derived from an EMBL/GenBank/DDBJ whole genome shotgun (WGS) entry which is preliminary data.</text>
</comment>
<gene>
    <name evidence="2" type="ORF">AAL_06150</name>
</gene>
<dbReference type="AlphaFoldDB" id="A0A167ZDP9"/>
<name>A0A167ZDP9_9HYPO</name>
<dbReference type="Gene3D" id="3.40.30.10">
    <property type="entry name" value="Glutaredoxin"/>
    <property type="match status" value="1"/>
</dbReference>
<dbReference type="InterPro" id="IPR036282">
    <property type="entry name" value="Glutathione-S-Trfase_C_sf"/>
</dbReference>
<dbReference type="Pfam" id="PF22041">
    <property type="entry name" value="GST_C_7"/>
    <property type="match status" value="1"/>
</dbReference>
<feature type="domain" description="Glutathione S-transferase UstS-like C-terminal" evidence="1">
    <location>
        <begin position="197"/>
        <end position="310"/>
    </location>
</feature>
<accession>A0A167ZDP9</accession>
<evidence type="ECO:0000313" key="3">
    <source>
        <dbReference type="Proteomes" id="UP000078544"/>
    </source>
</evidence>
<proteinExistence type="predicted"/>
<protein>
    <recommendedName>
        <fullName evidence="1">Glutathione S-transferase UstS-like C-terminal domain-containing protein</fullName>
    </recommendedName>
</protein>
<evidence type="ECO:0000313" key="2">
    <source>
        <dbReference type="EMBL" id="KZZ92524.1"/>
    </source>
</evidence>
<sequence length="314" mass="33774">MATTATTTTGDSAAAEPPLVFYDIGHRPPVTETCCSVNPWKARLALNFKAVPYTTRWVKMPDIRRVRSGLGLPACRKFADGSDFYTLPILRDASASSSSSTAEDGAAGGAVVLLGDSFDIAVHLQRAYPTAGAGDLFPRRLQQQLGNFAVDLSSIIPLSETTQTGSGYPEYAAFNTSVDAAFSAHVALIVDGLPLDPETADATRAEFVQRAGLRSWDDFRLEGEARAKMVASLRNTLGDLAKLFPREDATTTTGGTAGPFLMGHTTTYADFIVGAWLRMLCVTLPADEWQAVRGWHGGVFGRLHDALDRWAEVK</sequence>
<dbReference type="Gene3D" id="1.20.1050.10">
    <property type="match status" value="1"/>
</dbReference>
<dbReference type="OrthoDB" id="4951845at2759"/>
<dbReference type="EMBL" id="AZGY01000015">
    <property type="protein sequence ID" value="KZZ92524.1"/>
    <property type="molecule type" value="Genomic_DNA"/>
</dbReference>
<dbReference type="SUPFAM" id="SSF47616">
    <property type="entry name" value="GST C-terminal domain-like"/>
    <property type="match status" value="1"/>
</dbReference>